<accession>A0A915K1H0</accession>
<organism evidence="1 2">
    <name type="scientific">Romanomermis culicivorax</name>
    <name type="common">Nematode worm</name>
    <dbReference type="NCBI Taxonomy" id="13658"/>
    <lineage>
        <taxon>Eukaryota</taxon>
        <taxon>Metazoa</taxon>
        <taxon>Ecdysozoa</taxon>
        <taxon>Nematoda</taxon>
        <taxon>Enoplea</taxon>
        <taxon>Dorylaimia</taxon>
        <taxon>Mermithida</taxon>
        <taxon>Mermithoidea</taxon>
        <taxon>Mermithidae</taxon>
        <taxon>Romanomermis</taxon>
    </lineage>
</organism>
<dbReference type="WBParaSite" id="nRc.2.0.1.t32164-RA">
    <property type="protein sequence ID" value="nRc.2.0.1.t32164-RA"/>
    <property type="gene ID" value="nRc.2.0.1.g32164"/>
</dbReference>
<sequence length="95" mass="10873">FIRLLEGRTSSVSSLGSKCQSAKLAKEIKQEITGAIQRGNILSIAQHIYKRRVRYKNDICSTANRKTAKCRPSMYHQELRYGLPDDNSFQAFQDH</sequence>
<dbReference type="AlphaFoldDB" id="A0A915K1H0"/>
<evidence type="ECO:0000313" key="2">
    <source>
        <dbReference type="WBParaSite" id="nRc.2.0.1.t32164-RA"/>
    </source>
</evidence>
<keyword evidence="1" id="KW-1185">Reference proteome</keyword>
<evidence type="ECO:0000313" key="1">
    <source>
        <dbReference type="Proteomes" id="UP000887565"/>
    </source>
</evidence>
<protein>
    <submittedName>
        <fullName evidence="2">Uncharacterized protein</fullName>
    </submittedName>
</protein>
<proteinExistence type="predicted"/>
<dbReference type="Proteomes" id="UP000887565">
    <property type="component" value="Unplaced"/>
</dbReference>
<reference evidence="2" key="1">
    <citation type="submission" date="2022-11" db="UniProtKB">
        <authorList>
            <consortium name="WormBaseParasite"/>
        </authorList>
    </citation>
    <scope>IDENTIFICATION</scope>
</reference>
<name>A0A915K1H0_ROMCU</name>